<dbReference type="PANTHER" id="PTHR10830:SF0">
    <property type="entry name" value="DOLICHYL-DIPHOSPHOOLIGOSACCHARIDE--PROTEIN GLYCOSYLTRANSFERASE 48 KDA SUBUNIT"/>
    <property type="match status" value="1"/>
</dbReference>
<evidence type="ECO:0000256" key="8">
    <source>
        <dbReference type="RuleBase" id="RU361142"/>
    </source>
</evidence>
<dbReference type="UniPathway" id="UPA00378"/>
<proteinExistence type="inferred from homology"/>
<keyword evidence="11" id="KW-0808">Transferase</keyword>
<dbReference type="GO" id="GO:0018279">
    <property type="term" value="P:protein N-linked glycosylation via asparagine"/>
    <property type="evidence" value="ECO:0007669"/>
    <property type="project" value="UniProtKB-UniRule"/>
</dbReference>
<evidence type="ECO:0000256" key="5">
    <source>
        <dbReference type="ARBA" id="ARBA00022824"/>
    </source>
</evidence>
<dbReference type="GO" id="GO:0008250">
    <property type="term" value="C:oligosaccharyltransferase complex"/>
    <property type="evidence" value="ECO:0007669"/>
    <property type="project" value="TreeGrafter"/>
</dbReference>
<keyword evidence="7 8" id="KW-0472">Membrane</keyword>
<dbReference type="GO" id="GO:0016740">
    <property type="term" value="F:transferase activity"/>
    <property type="evidence" value="ECO:0007669"/>
    <property type="project" value="UniProtKB-KW"/>
</dbReference>
<keyword evidence="8" id="KW-0732">Signal</keyword>
<dbReference type="EMBL" id="MCOG01000287">
    <property type="protein sequence ID" value="ORY20519.1"/>
    <property type="molecule type" value="Genomic_DNA"/>
</dbReference>
<gene>
    <name evidence="11" type="ORF">LY90DRAFT_391143</name>
</gene>
<name>A0A1Y2AD78_9FUNG</name>
<comment type="similarity">
    <text evidence="3 8">Belongs to the DDOST 48 kDa subunit family.</text>
</comment>
<comment type="pathway">
    <text evidence="2 8">Protein modification; protein glycosylation.</text>
</comment>
<dbReference type="STRING" id="1754190.A0A1Y2AD78"/>
<evidence type="ECO:0000256" key="3">
    <source>
        <dbReference type="ARBA" id="ARBA00008743"/>
    </source>
</evidence>
<keyword evidence="12" id="KW-1185">Reference proteome</keyword>
<evidence type="ECO:0000313" key="11">
    <source>
        <dbReference type="EMBL" id="ORY20519.1"/>
    </source>
</evidence>
<evidence type="ECO:0000313" key="12">
    <source>
        <dbReference type="Proteomes" id="UP000193920"/>
    </source>
</evidence>
<evidence type="ECO:0000256" key="6">
    <source>
        <dbReference type="ARBA" id="ARBA00022989"/>
    </source>
</evidence>
<dbReference type="InterPro" id="IPR005013">
    <property type="entry name" value="DDOST_48_kDa_subunit"/>
</dbReference>
<feature type="transmembrane region" description="Helical" evidence="8">
    <location>
        <begin position="403"/>
        <end position="425"/>
    </location>
</feature>
<feature type="signal peptide" evidence="8">
    <location>
        <begin position="1"/>
        <end position="19"/>
    </location>
</feature>
<reference evidence="11 12" key="1">
    <citation type="submission" date="2016-08" db="EMBL/GenBank/DDBJ databases">
        <title>A Parts List for Fungal Cellulosomes Revealed by Comparative Genomics.</title>
        <authorList>
            <consortium name="DOE Joint Genome Institute"/>
            <person name="Haitjema C.H."/>
            <person name="Gilmore S.P."/>
            <person name="Henske J.K."/>
            <person name="Solomon K.V."/>
            <person name="De Groot R."/>
            <person name="Kuo A."/>
            <person name="Mondo S.J."/>
            <person name="Salamov A.A."/>
            <person name="Labutti K."/>
            <person name="Zhao Z."/>
            <person name="Chiniquy J."/>
            <person name="Barry K."/>
            <person name="Brewer H.M."/>
            <person name="Purvine S.O."/>
            <person name="Wright A.T."/>
            <person name="Boxma B."/>
            <person name="Van Alen T."/>
            <person name="Hackstein J.H."/>
            <person name="Baker S.E."/>
            <person name="Grigoriev I.V."/>
            <person name="O'Malley M.A."/>
        </authorList>
    </citation>
    <scope>NUCLEOTIDE SEQUENCE [LARGE SCALE GENOMIC DNA]</scope>
    <source>
        <strain evidence="11 12">G1</strain>
    </source>
</reference>
<dbReference type="InterPro" id="IPR055459">
    <property type="entry name" value="OST48_MD"/>
</dbReference>
<comment type="subcellular location">
    <subcellularLocation>
        <location evidence="8">Endoplasmic reticulum membrane</location>
        <topology evidence="8">Single-pass type I membrane protein</topology>
    </subcellularLocation>
    <subcellularLocation>
        <location evidence="1">Membrane</location>
        <topology evidence="1">Single-pass type I membrane protein</topology>
    </subcellularLocation>
</comment>
<organism evidence="11 12">
    <name type="scientific">Neocallimastix californiae</name>
    <dbReference type="NCBI Taxonomy" id="1754190"/>
    <lineage>
        <taxon>Eukaryota</taxon>
        <taxon>Fungi</taxon>
        <taxon>Fungi incertae sedis</taxon>
        <taxon>Chytridiomycota</taxon>
        <taxon>Chytridiomycota incertae sedis</taxon>
        <taxon>Neocallimastigomycetes</taxon>
        <taxon>Neocallimastigales</taxon>
        <taxon>Neocallimastigaceae</taxon>
        <taxon>Neocallimastix</taxon>
    </lineage>
</organism>
<dbReference type="Proteomes" id="UP000193920">
    <property type="component" value="Unassembled WGS sequence"/>
</dbReference>
<sequence>MKTLFLFTLILQFAYLIFAKSNSLNGDRILVILDKLEEKKNYSIFFKSLEDRGFDLTYSSASDENLEIIKYEESLYDHLILLAPETQYYENEVNTKQFIEFIDKGGNILLTANEKTGTPIKDLLYEFGATVDEENFEVIDNFAHNGTTPNVLAIKELDYPISLDKLEAPVLYSGTAIKSNGKNPYVKPVLVAGPAAYSWDDSVVSMAPLATGKNIILVHTLQAINNSRIVMTGSSKMFTDKYIESPVKINDKTYDKSGNLDFITNISKWTFQEKKVLKVISSKHHRINESERPEYYTIKNEIHYEIEISEYNDGQWQPFNATDVQLELIMLDPYIRTTLKQMPITNPNSSTFAVDLMIPDHCGVFTFKVDYRRYGLSWLLESDVIAIHPLHYNEFPRFLVQGLPYYFGAFSMLGGFILVTILALYHEDKKEVTPKKKTN</sequence>
<accession>A0A1Y2AD78</accession>
<evidence type="ECO:0000256" key="1">
    <source>
        <dbReference type="ARBA" id="ARBA00004479"/>
    </source>
</evidence>
<feature type="domain" description="OST48 middle" evidence="10">
    <location>
        <begin position="284"/>
        <end position="426"/>
    </location>
</feature>
<dbReference type="Pfam" id="PF23358">
    <property type="entry name" value="OST48_MD"/>
    <property type="match status" value="1"/>
</dbReference>
<keyword evidence="6 8" id="KW-1133">Transmembrane helix</keyword>
<comment type="function">
    <text evidence="8">Subunit of the oligosaccharyl transferase (OST) complex that catalyzes the initial transfer of a defined glycan (Glc(3)Man(9)GlcNAc(2) in eukaryotes) from the lipid carrier dolichol-pyrophosphate to an asparagine residue within an Asn-X-Ser/Thr consensus motif in nascent polypeptide chains, the first step in protein N-glycosylation. N-glycosylation occurs cotranslationally and the complex associates with the Sec61 complex at the channel-forming translocon complex that mediates protein translocation across the endoplasmic reticulum (ER).</text>
</comment>
<protein>
    <recommendedName>
        <fullName evidence="8">Dolichyl-diphosphooligosaccharide--protein glycosyltransferase subunit WBP1</fullName>
        <shortName evidence="8">Oligosaccharyl transferase subunit WBP1</shortName>
    </recommendedName>
</protein>
<evidence type="ECO:0000256" key="7">
    <source>
        <dbReference type="ARBA" id="ARBA00023136"/>
    </source>
</evidence>
<evidence type="ECO:0000256" key="4">
    <source>
        <dbReference type="ARBA" id="ARBA00022692"/>
    </source>
</evidence>
<keyword evidence="5 8" id="KW-0256">Endoplasmic reticulum</keyword>
<evidence type="ECO:0000259" key="9">
    <source>
        <dbReference type="Pfam" id="PF03345"/>
    </source>
</evidence>
<evidence type="ECO:0000259" key="10">
    <source>
        <dbReference type="Pfam" id="PF23358"/>
    </source>
</evidence>
<feature type="chain" id="PRO_5011822769" description="Dolichyl-diphosphooligosaccharide--protein glycosyltransferase subunit WBP1" evidence="8">
    <location>
        <begin position="20"/>
        <end position="439"/>
    </location>
</feature>
<evidence type="ECO:0000256" key="2">
    <source>
        <dbReference type="ARBA" id="ARBA00004922"/>
    </source>
</evidence>
<feature type="domain" description="OST48 N-terminal" evidence="9">
    <location>
        <begin position="28"/>
        <end position="270"/>
    </location>
</feature>
<comment type="subunit">
    <text evidence="8">Component of the oligosaccharyltransferase (OST) complex.</text>
</comment>
<dbReference type="PANTHER" id="PTHR10830">
    <property type="entry name" value="DOLICHYL-DIPHOSPHOOLIGOSACCHARIDE--PROTEIN GLYCOSYLTRANSFERASE 48 KDA SUBUNIT"/>
    <property type="match status" value="1"/>
</dbReference>
<keyword evidence="4 8" id="KW-0812">Transmembrane</keyword>
<dbReference type="InterPro" id="IPR055457">
    <property type="entry name" value="OST48_N"/>
</dbReference>
<dbReference type="OrthoDB" id="29105at2759"/>
<comment type="caution">
    <text evidence="11">The sequence shown here is derived from an EMBL/GenBank/DDBJ whole genome shotgun (WGS) entry which is preliminary data.</text>
</comment>
<dbReference type="AlphaFoldDB" id="A0A1Y2AD78"/>
<dbReference type="Pfam" id="PF03345">
    <property type="entry name" value="OST48_N"/>
    <property type="match status" value="1"/>
</dbReference>